<dbReference type="PANTHER" id="PTHR46696">
    <property type="entry name" value="P450, PUTATIVE (EUROFUNG)-RELATED"/>
    <property type="match status" value="1"/>
</dbReference>
<evidence type="ECO:0000313" key="4">
    <source>
        <dbReference type="Proteomes" id="UP000198928"/>
    </source>
</evidence>
<feature type="compositionally biased region" description="Low complexity" evidence="2">
    <location>
        <begin position="409"/>
        <end position="434"/>
    </location>
</feature>
<dbReference type="InterPro" id="IPR017972">
    <property type="entry name" value="Cyt_P450_CS"/>
</dbReference>
<accession>A0A1I4DFD8</accession>
<dbReference type="GO" id="GO:0020037">
    <property type="term" value="F:heme binding"/>
    <property type="evidence" value="ECO:0007669"/>
    <property type="project" value="InterPro"/>
</dbReference>
<dbReference type="PRINTS" id="PR00359">
    <property type="entry name" value="BP450"/>
</dbReference>
<keyword evidence="4" id="KW-1185">Reference proteome</keyword>
<dbReference type="GO" id="GO:0004497">
    <property type="term" value="F:monooxygenase activity"/>
    <property type="evidence" value="ECO:0007669"/>
    <property type="project" value="InterPro"/>
</dbReference>
<evidence type="ECO:0000256" key="1">
    <source>
        <dbReference type="ARBA" id="ARBA00010617"/>
    </source>
</evidence>
<dbReference type="OrthoDB" id="4133219at2"/>
<dbReference type="Gene3D" id="1.10.630.10">
    <property type="entry name" value="Cytochrome P450"/>
    <property type="match status" value="1"/>
</dbReference>
<dbReference type="GO" id="GO:0005506">
    <property type="term" value="F:iron ion binding"/>
    <property type="evidence" value="ECO:0007669"/>
    <property type="project" value="InterPro"/>
</dbReference>
<dbReference type="RefSeq" id="WP_093850321.1">
    <property type="nucleotide sequence ID" value="NZ_FOSG01000010.1"/>
</dbReference>
<organism evidence="3 4">
    <name type="scientific">Streptomyces pini</name>
    <dbReference type="NCBI Taxonomy" id="1520580"/>
    <lineage>
        <taxon>Bacteria</taxon>
        <taxon>Bacillati</taxon>
        <taxon>Actinomycetota</taxon>
        <taxon>Actinomycetes</taxon>
        <taxon>Kitasatosporales</taxon>
        <taxon>Streptomycetaceae</taxon>
        <taxon>Streptomyces</taxon>
    </lineage>
</organism>
<comment type="similarity">
    <text evidence="1">Belongs to the cytochrome P450 family.</text>
</comment>
<dbReference type="InterPro" id="IPR002397">
    <property type="entry name" value="Cyt_P450_B"/>
</dbReference>
<sequence>MQHQPDYRQPPPGCPAHGRVPLYTPEFGIDPDSYYNHLRQFGASAPVEMAPGVEAELVTSYAAALHILQHPDTFVRDARRWRALNEGRIPADSPALPMMGYRPNALFSDGADHARLRQVATDGLDTVDPHQLGRHVEQVADYLIDQISGRGRRADLVTDYAQQLPLLVFSELFGCPPDIGDDIVFGVSGIFEGGSDAEQANQILGQALHRLVTLKRRSPGADVTSQMLKHPAGLNDDEMVNQLVTLLSGGTAPLTSLISTGIALMLGDDRYTGTQVLVEDAVNEVLWKYAPIANYAVHYPVQDVELDGRVLRADDPVVISFAAANTDPAVTESRYALRGRAYLAFGAGPHVCPAKDPANLIGTRAIERVLTRLPDISLGIDFDRLTWQPTPWSRTLTTLPVHFTPAPPSARQTQARARQASASAAEPAHHAAPPMSQSHAKATRWSSFLKWLTGA</sequence>
<name>A0A1I4DFD8_9ACTN</name>
<dbReference type="PROSITE" id="PS00086">
    <property type="entry name" value="CYTOCHROME_P450"/>
    <property type="match status" value="1"/>
</dbReference>
<dbReference type="AlphaFoldDB" id="A0A1I4DFD8"/>
<dbReference type="PANTHER" id="PTHR46696:SF1">
    <property type="entry name" value="CYTOCHROME P450 YJIB-RELATED"/>
    <property type="match status" value="1"/>
</dbReference>
<dbReference type="InterPro" id="IPR036396">
    <property type="entry name" value="Cyt_P450_sf"/>
</dbReference>
<gene>
    <name evidence="3" type="ORF">SAMN05192584_11076</name>
</gene>
<dbReference type="EMBL" id="FOSG01000010">
    <property type="protein sequence ID" value="SFK91763.1"/>
    <property type="molecule type" value="Genomic_DNA"/>
</dbReference>
<dbReference type="Proteomes" id="UP000198928">
    <property type="component" value="Unassembled WGS sequence"/>
</dbReference>
<feature type="region of interest" description="Disordered" evidence="2">
    <location>
        <begin position="407"/>
        <end position="441"/>
    </location>
</feature>
<evidence type="ECO:0000313" key="3">
    <source>
        <dbReference type="EMBL" id="SFK91763.1"/>
    </source>
</evidence>
<dbReference type="SUPFAM" id="SSF48264">
    <property type="entry name" value="Cytochrome P450"/>
    <property type="match status" value="1"/>
</dbReference>
<reference evidence="4" key="1">
    <citation type="submission" date="2016-10" db="EMBL/GenBank/DDBJ databases">
        <authorList>
            <person name="Varghese N."/>
            <person name="Submissions S."/>
        </authorList>
    </citation>
    <scope>NUCLEOTIDE SEQUENCE [LARGE SCALE GENOMIC DNA]</scope>
    <source>
        <strain evidence="4">PL19</strain>
    </source>
</reference>
<proteinExistence type="inferred from homology"/>
<protein>
    <submittedName>
        <fullName evidence="3">Cytochrome P450</fullName>
    </submittedName>
</protein>
<evidence type="ECO:0000256" key="2">
    <source>
        <dbReference type="SAM" id="MobiDB-lite"/>
    </source>
</evidence>
<dbReference type="CDD" id="cd20623">
    <property type="entry name" value="CYP_unk"/>
    <property type="match status" value="1"/>
</dbReference>
<dbReference type="GO" id="GO:0016705">
    <property type="term" value="F:oxidoreductase activity, acting on paired donors, with incorporation or reduction of molecular oxygen"/>
    <property type="evidence" value="ECO:0007669"/>
    <property type="project" value="InterPro"/>
</dbReference>